<evidence type="ECO:0000256" key="6">
    <source>
        <dbReference type="SAM" id="Phobius"/>
    </source>
</evidence>
<evidence type="ECO:0000256" key="5">
    <source>
        <dbReference type="ARBA" id="ARBA00023136"/>
    </source>
</evidence>
<dbReference type="AlphaFoldDB" id="A0A3T0N9Z8"/>
<keyword evidence="3 6" id="KW-0812">Transmembrane</keyword>
<keyword evidence="2" id="KW-1003">Cell membrane</keyword>
<geneLocation type="plasmid" evidence="7 8">
    <name>pW43B</name>
</geneLocation>
<feature type="transmembrane region" description="Helical" evidence="6">
    <location>
        <begin position="103"/>
        <end position="125"/>
    </location>
</feature>
<feature type="transmembrane region" description="Helical" evidence="6">
    <location>
        <begin position="172"/>
        <end position="193"/>
    </location>
</feature>
<dbReference type="KEGG" id="sedi:EBB79_22850"/>
<dbReference type="Pfam" id="PF02653">
    <property type="entry name" value="BPD_transp_2"/>
    <property type="match status" value="1"/>
</dbReference>
<accession>A0A3T0N9Z8</accession>
<sequence>MEITASAPAEPTTSTLHKLLRMRETGLIAIILVMFVIMSFASPYFLTWVNMRAMVMAFAVEGIVVVGMTILLISGGIDLSVGSVTALSMVIAGWLFLQGIDPWVASAIAIAACTAIGAFMGFFVTRVGLHHFIVSLAVMVIARGACLLGTGGRPLGLYTLPPEFKFIGQGTIGPIPLVIIIFLVVVLVFDFMLRRTTVFRKVFYTGSNEKAAAYSGIRTKKVIFLTTTLCSALAGFAGIIYMARFGSAQPTFGLGMELNVIAAAVIGGASLTGGAGTIFGAILGVVLLSVVSSSLALLDVSVYWQDIIRGSILLAAVSIDHYLNKKRS</sequence>
<keyword evidence="7" id="KW-0614">Plasmid</keyword>
<dbReference type="EMBL" id="CP033221">
    <property type="protein sequence ID" value="AZV80795.1"/>
    <property type="molecule type" value="Genomic_DNA"/>
</dbReference>
<dbReference type="InterPro" id="IPR001851">
    <property type="entry name" value="ABC_transp_permease"/>
</dbReference>
<dbReference type="RefSeq" id="WP_127751294.1">
    <property type="nucleotide sequence ID" value="NZ_CP033221.1"/>
</dbReference>
<dbReference type="Proteomes" id="UP000283063">
    <property type="component" value="Plasmid pW43B"/>
</dbReference>
<evidence type="ECO:0000313" key="8">
    <source>
        <dbReference type="Proteomes" id="UP000283063"/>
    </source>
</evidence>
<reference evidence="7 8" key="1">
    <citation type="submission" date="2018-10" db="EMBL/GenBank/DDBJ databases">
        <title>Parasedimentitalea marina sp. nov., a psychrophilic bacterium isolated from deep seawater of the New Britain Trench.</title>
        <authorList>
            <person name="Cao J."/>
        </authorList>
    </citation>
    <scope>NUCLEOTIDE SEQUENCE [LARGE SCALE GENOMIC DNA]</scope>
    <source>
        <strain evidence="7 8">W43</strain>
        <plasmid evidence="7 8">pW43B</plasmid>
    </source>
</reference>
<feature type="transmembrane region" description="Helical" evidence="6">
    <location>
        <begin position="222"/>
        <end position="245"/>
    </location>
</feature>
<keyword evidence="8" id="KW-1185">Reference proteome</keyword>
<evidence type="ECO:0000256" key="1">
    <source>
        <dbReference type="ARBA" id="ARBA00004651"/>
    </source>
</evidence>
<organism evidence="7 8">
    <name type="scientific">Parasedimentitalea marina</name>
    <dbReference type="NCBI Taxonomy" id="2483033"/>
    <lineage>
        <taxon>Bacteria</taxon>
        <taxon>Pseudomonadati</taxon>
        <taxon>Pseudomonadota</taxon>
        <taxon>Alphaproteobacteria</taxon>
        <taxon>Rhodobacterales</taxon>
        <taxon>Paracoccaceae</taxon>
        <taxon>Parasedimentitalea</taxon>
    </lineage>
</organism>
<gene>
    <name evidence="7" type="ORF">EBB79_22850</name>
</gene>
<keyword evidence="4 6" id="KW-1133">Transmembrane helix</keyword>
<dbReference type="GO" id="GO:0005886">
    <property type="term" value="C:plasma membrane"/>
    <property type="evidence" value="ECO:0007669"/>
    <property type="project" value="UniProtKB-SubCell"/>
</dbReference>
<dbReference type="CDD" id="cd06579">
    <property type="entry name" value="TM_PBP1_transp_AraH_like"/>
    <property type="match status" value="1"/>
</dbReference>
<protein>
    <submittedName>
        <fullName evidence="7">ABC transporter permease</fullName>
    </submittedName>
</protein>
<evidence type="ECO:0000256" key="4">
    <source>
        <dbReference type="ARBA" id="ARBA00022989"/>
    </source>
</evidence>
<proteinExistence type="predicted"/>
<evidence type="ECO:0000256" key="3">
    <source>
        <dbReference type="ARBA" id="ARBA00022692"/>
    </source>
</evidence>
<feature type="transmembrane region" description="Helical" evidence="6">
    <location>
        <begin position="132"/>
        <end position="152"/>
    </location>
</feature>
<feature type="transmembrane region" description="Helical" evidence="6">
    <location>
        <begin position="26"/>
        <end position="46"/>
    </location>
</feature>
<dbReference type="GO" id="GO:0022857">
    <property type="term" value="F:transmembrane transporter activity"/>
    <property type="evidence" value="ECO:0007669"/>
    <property type="project" value="InterPro"/>
</dbReference>
<feature type="transmembrane region" description="Helical" evidence="6">
    <location>
        <begin position="251"/>
        <end position="271"/>
    </location>
</feature>
<evidence type="ECO:0000313" key="7">
    <source>
        <dbReference type="EMBL" id="AZV80795.1"/>
    </source>
</evidence>
<name>A0A3T0N9Z8_9RHOB</name>
<keyword evidence="5 6" id="KW-0472">Membrane</keyword>
<dbReference type="OrthoDB" id="6384190at2"/>
<comment type="subcellular location">
    <subcellularLocation>
        <location evidence="1">Cell membrane</location>
        <topology evidence="1">Multi-pass membrane protein</topology>
    </subcellularLocation>
</comment>
<evidence type="ECO:0000256" key="2">
    <source>
        <dbReference type="ARBA" id="ARBA00022475"/>
    </source>
</evidence>
<feature type="transmembrane region" description="Helical" evidence="6">
    <location>
        <begin position="52"/>
        <end position="72"/>
    </location>
</feature>
<dbReference type="PANTHER" id="PTHR32196">
    <property type="entry name" value="ABC TRANSPORTER PERMEASE PROTEIN YPHD-RELATED-RELATED"/>
    <property type="match status" value="1"/>
</dbReference>